<dbReference type="Proteomes" id="UP000435036">
    <property type="component" value="Unassembled WGS sequence"/>
</dbReference>
<accession>A0A6N8KU36</accession>
<dbReference type="OrthoDB" id="713891at2"/>
<sequence>MKQKRNQNLPYHAPRISWSIIELEQGIASSSATFTPGNGQQGNSTPEYQDWEVEISSQNKDF</sequence>
<protein>
    <submittedName>
        <fullName evidence="2">Uncharacterized protein</fullName>
    </submittedName>
</protein>
<evidence type="ECO:0000313" key="2">
    <source>
        <dbReference type="EMBL" id="MVZ60970.1"/>
    </source>
</evidence>
<dbReference type="AlphaFoldDB" id="A0A6N8KU36"/>
<dbReference type="EMBL" id="WSQA01000002">
    <property type="protein sequence ID" value="MVZ60970.1"/>
    <property type="molecule type" value="Genomic_DNA"/>
</dbReference>
<organism evidence="2 3">
    <name type="scientific">Sphingobacterium humi</name>
    <dbReference type="NCBI Taxonomy" id="1796905"/>
    <lineage>
        <taxon>Bacteria</taxon>
        <taxon>Pseudomonadati</taxon>
        <taxon>Bacteroidota</taxon>
        <taxon>Sphingobacteriia</taxon>
        <taxon>Sphingobacteriales</taxon>
        <taxon>Sphingobacteriaceae</taxon>
        <taxon>Sphingobacterium</taxon>
    </lineage>
</organism>
<evidence type="ECO:0000256" key="1">
    <source>
        <dbReference type="SAM" id="MobiDB-lite"/>
    </source>
</evidence>
<keyword evidence="3" id="KW-1185">Reference proteome</keyword>
<dbReference type="RefSeq" id="WP_160367620.1">
    <property type="nucleotide sequence ID" value="NZ_WSQA01000002.1"/>
</dbReference>
<feature type="region of interest" description="Disordered" evidence="1">
    <location>
        <begin position="31"/>
        <end position="50"/>
    </location>
</feature>
<proteinExistence type="predicted"/>
<reference evidence="2 3" key="1">
    <citation type="submission" date="2019-12" db="EMBL/GenBank/DDBJ databases">
        <authorList>
            <person name="Dong K."/>
        </authorList>
    </citation>
    <scope>NUCLEOTIDE SEQUENCE [LARGE SCALE GENOMIC DNA]</scope>
    <source>
        <strain evidence="2 3">JCM 31225</strain>
    </source>
</reference>
<name>A0A6N8KU36_9SPHI</name>
<evidence type="ECO:0000313" key="3">
    <source>
        <dbReference type="Proteomes" id="UP000435036"/>
    </source>
</evidence>
<gene>
    <name evidence="2" type="ORF">GQF63_02940</name>
</gene>
<comment type="caution">
    <text evidence="2">The sequence shown here is derived from an EMBL/GenBank/DDBJ whole genome shotgun (WGS) entry which is preliminary data.</text>
</comment>
<feature type="compositionally biased region" description="Polar residues" evidence="1">
    <location>
        <begin position="31"/>
        <end position="47"/>
    </location>
</feature>